<gene>
    <name evidence="3" type="ORF">ACFO0B_23610</name>
</gene>
<evidence type="ECO:0000259" key="2">
    <source>
        <dbReference type="Pfam" id="PF01636"/>
    </source>
</evidence>
<dbReference type="EMBL" id="JBHSAX010000019">
    <property type="protein sequence ID" value="MFC3964984.1"/>
    <property type="molecule type" value="Genomic_DNA"/>
</dbReference>
<keyword evidence="4" id="KW-1185">Reference proteome</keyword>
<dbReference type="InterPro" id="IPR002575">
    <property type="entry name" value="Aminoglycoside_PTrfase"/>
</dbReference>
<evidence type="ECO:0000313" key="4">
    <source>
        <dbReference type="Proteomes" id="UP001595696"/>
    </source>
</evidence>
<dbReference type="Pfam" id="PF01636">
    <property type="entry name" value="APH"/>
    <property type="match status" value="1"/>
</dbReference>
<feature type="domain" description="Aminoglycoside phosphotransferase" evidence="2">
    <location>
        <begin position="30"/>
        <end position="240"/>
    </location>
</feature>
<organism evidence="3 4">
    <name type="scientific">Nocardia jiangsuensis</name>
    <dbReference type="NCBI Taxonomy" id="1691563"/>
    <lineage>
        <taxon>Bacteria</taxon>
        <taxon>Bacillati</taxon>
        <taxon>Actinomycetota</taxon>
        <taxon>Actinomycetes</taxon>
        <taxon>Mycobacteriales</taxon>
        <taxon>Nocardiaceae</taxon>
        <taxon>Nocardia</taxon>
    </lineage>
</organism>
<accession>A0ABV8DZA1</accession>
<dbReference type="Proteomes" id="UP001595696">
    <property type="component" value="Unassembled WGS sequence"/>
</dbReference>
<dbReference type="SUPFAM" id="SSF56112">
    <property type="entry name" value="Protein kinase-like (PK-like)"/>
    <property type="match status" value="1"/>
</dbReference>
<proteinExistence type="predicted"/>
<dbReference type="Gene3D" id="3.90.1200.10">
    <property type="match status" value="1"/>
</dbReference>
<protein>
    <submittedName>
        <fullName evidence="3">Phosphotransferase</fullName>
    </submittedName>
</protein>
<evidence type="ECO:0000256" key="1">
    <source>
        <dbReference type="SAM" id="MobiDB-lite"/>
    </source>
</evidence>
<name>A0ABV8DZA1_9NOCA</name>
<sequence>MIHDSLKAVARTACSAVGLHASDLEPIKVAENAIYRLPSSAIIVRIAKPGQEAAAEREILIAGWLRRSGVPAVEPADLTTTFVTLSDHPVTFWKELPEHRSATAPEIAHALRKLHELEPAEFLTDIDPFVRLDQRIDAAFTTSPEDRRWLRGHLAELRERWADRIDGMRWGPIHGDAWEGNVVTTTNGTTLFLDLERTSVGPPEWDLTSTAIKRSSFGWITQEQYAGFAQAYGHDVETWPGFPLLRDIREMRMTCMAVQAAGRDSRRAPQAQLRVDSLRGRRGRRPWSGWEAMP</sequence>
<dbReference type="RefSeq" id="WP_378614749.1">
    <property type="nucleotide sequence ID" value="NZ_JBHSAX010000019.1"/>
</dbReference>
<comment type="caution">
    <text evidence="3">The sequence shown here is derived from an EMBL/GenBank/DDBJ whole genome shotgun (WGS) entry which is preliminary data.</text>
</comment>
<reference evidence="4" key="1">
    <citation type="journal article" date="2019" name="Int. J. Syst. Evol. Microbiol.">
        <title>The Global Catalogue of Microorganisms (GCM) 10K type strain sequencing project: providing services to taxonomists for standard genome sequencing and annotation.</title>
        <authorList>
            <consortium name="The Broad Institute Genomics Platform"/>
            <consortium name="The Broad Institute Genome Sequencing Center for Infectious Disease"/>
            <person name="Wu L."/>
            <person name="Ma J."/>
        </authorList>
    </citation>
    <scope>NUCLEOTIDE SEQUENCE [LARGE SCALE GENOMIC DNA]</scope>
    <source>
        <strain evidence="4">CGMCC 4.7330</strain>
    </source>
</reference>
<dbReference type="InterPro" id="IPR011009">
    <property type="entry name" value="Kinase-like_dom_sf"/>
</dbReference>
<feature type="region of interest" description="Disordered" evidence="1">
    <location>
        <begin position="261"/>
        <end position="294"/>
    </location>
</feature>
<evidence type="ECO:0000313" key="3">
    <source>
        <dbReference type="EMBL" id="MFC3964984.1"/>
    </source>
</evidence>